<organism evidence="4 5">
    <name type="scientific">Thalassovita aquimarina</name>
    <dbReference type="NCBI Taxonomy" id="2785917"/>
    <lineage>
        <taxon>Bacteria</taxon>
        <taxon>Pseudomonadati</taxon>
        <taxon>Pseudomonadota</taxon>
        <taxon>Alphaproteobacteria</taxon>
        <taxon>Rhodobacterales</taxon>
        <taxon>Roseobacteraceae</taxon>
        <taxon>Thalassovita</taxon>
    </lineage>
</organism>
<evidence type="ECO:0000256" key="3">
    <source>
        <dbReference type="RuleBase" id="RU004508"/>
    </source>
</evidence>
<dbReference type="Gene3D" id="3.40.640.10">
    <property type="entry name" value="Type I PLP-dependent aspartate aminotransferase-like (Major domain)"/>
    <property type="match status" value="1"/>
</dbReference>
<dbReference type="RefSeq" id="WP_212702973.1">
    <property type="nucleotide sequence ID" value="NZ_JADMKU010000028.1"/>
</dbReference>
<dbReference type="InterPro" id="IPR000653">
    <property type="entry name" value="DegT/StrS_aminotransferase"/>
</dbReference>
<dbReference type="EMBL" id="JADMKU010000028">
    <property type="protein sequence ID" value="MBR9653350.1"/>
    <property type="molecule type" value="Genomic_DNA"/>
</dbReference>
<dbReference type="PIRSF" id="PIRSF000390">
    <property type="entry name" value="PLP_StrS"/>
    <property type="match status" value="1"/>
</dbReference>
<dbReference type="SUPFAM" id="SSF53383">
    <property type="entry name" value="PLP-dependent transferases"/>
    <property type="match status" value="1"/>
</dbReference>
<name>A0ABS5HWH0_9RHOB</name>
<keyword evidence="4" id="KW-0032">Aminotransferase</keyword>
<dbReference type="PANTHER" id="PTHR30244:SF9">
    <property type="entry name" value="PROTEIN RV3402C"/>
    <property type="match status" value="1"/>
</dbReference>
<keyword evidence="5" id="KW-1185">Reference proteome</keyword>
<keyword evidence="4" id="KW-0808">Transferase</keyword>
<gene>
    <name evidence="4" type="ORF">IT775_19715</name>
</gene>
<reference evidence="4 5" key="1">
    <citation type="journal article" date="2021" name="Arch. Microbiol.">
        <title>Thalassobius aquimarinus sp. nov., isolated from the Sea of Japan seashore.</title>
        <authorList>
            <person name="Kurilenko V.V."/>
            <person name="Romanenko L.A."/>
            <person name="Chernysheva N.Y."/>
            <person name="Velansky P.V."/>
            <person name="Tekutyeva L.A."/>
            <person name="Isaeva M.P."/>
            <person name="Mikhailov V.V."/>
        </authorList>
    </citation>
    <scope>NUCLEOTIDE SEQUENCE [LARGE SCALE GENOMIC DNA]</scope>
    <source>
        <strain evidence="4 5">KMM 8518</strain>
    </source>
</reference>
<dbReference type="GO" id="GO:0008483">
    <property type="term" value="F:transaminase activity"/>
    <property type="evidence" value="ECO:0007669"/>
    <property type="project" value="UniProtKB-KW"/>
</dbReference>
<dbReference type="PANTHER" id="PTHR30244">
    <property type="entry name" value="TRANSAMINASE"/>
    <property type="match status" value="1"/>
</dbReference>
<dbReference type="InterPro" id="IPR015421">
    <property type="entry name" value="PyrdxlP-dep_Trfase_major"/>
</dbReference>
<evidence type="ECO:0000313" key="5">
    <source>
        <dbReference type="Proteomes" id="UP001195941"/>
    </source>
</evidence>
<evidence type="ECO:0000256" key="1">
    <source>
        <dbReference type="ARBA" id="ARBA00022898"/>
    </source>
</evidence>
<evidence type="ECO:0000313" key="4">
    <source>
        <dbReference type="EMBL" id="MBR9653350.1"/>
    </source>
</evidence>
<comment type="similarity">
    <text evidence="2 3">Belongs to the DegT/DnrJ/EryC1 family.</text>
</comment>
<sequence length="375" mass="40209">MQDITFPTIIPVARPELPRAEAILPYLREIDASHVYTNGGALMLRFEQTLARHYGADLLLCHASGTAGLVAALLALRPMRGALCMMPAWSFAASAHAARMAGLTPWFVDVDRNGALTPDLALAALAMAPSPVAAVMAVMPFGAPVDAMGWEEFRERAGLPVVIDGAAAFDTLRPSSIPTVVSLHATKVFGVGEGGFTTCTDLAYMNVLRSVLNFGFDGGHSAGLPALNGKMSEYASAVGLAALPDWPEKRRAHMQVARFYRERLPQGIEVPTGFGDGWVSSALSVRLQEDSLVMAERALARRGIGTKRWWQTGLHRMPAFADCPRLHAPATDGFAATTLGLPFYPGLTRSQVHDICAILEEVLAGRHSSVVPQRT</sequence>
<dbReference type="InterPro" id="IPR015424">
    <property type="entry name" value="PyrdxlP-dep_Trfase"/>
</dbReference>
<accession>A0ABS5HWH0</accession>
<protein>
    <submittedName>
        <fullName evidence="4">DegT/DnrJ/EryC1/StrS aminotransferase family protein</fullName>
    </submittedName>
</protein>
<dbReference type="Proteomes" id="UP001195941">
    <property type="component" value="Unassembled WGS sequence"/>
</dbReference>
<dbReference type="Pfam" id="PF01041">
    <property type="entry name" value="DegT_DnrJ_EryC1"/>
    <property type="match status" value="1"/>
</dbReference>
<proteinExistence type="inferred from homology"/>
<comment type="caution">
    <text evidence="4">The sequence shown here is derived from an EMBL/GenBank/DDBJ whole genome shotgun (WGS) entry which is preliminary data.</text>
</comment>
<evidence type="ECO:0000256" key="2">
    <source>
        <dbReference type="ARBA" id="ARBA00037999"/>
    </source>
</evidence>
<keyword evidence="1 3" id="KW-0663">Pyridoxal phosphate</keyword>